<proteinExistence type="predicted"/>
<dbReference type="Pfam" id="PF17754">
    <property type="entry name" value="TetR_C_14"/>
    <property type="match status" value="1"/>
</dbReference>
<evidence type="ECO:0000256" key="2">
    <source>
        <dbReference type="ARBA" id="ARBA00023125"/>
    </source>
</evidence>
<dbReference type="RefSeq" id="WP_204057197.1">
    <property type="nucleotide sequence ID" value="NZ_BAAAGP010000004.1"/>
</dbReference>
<keyword evidence="8" id="KW-1185">Reference proteome</keyword>
<keyword evidence="2 4" id="KW-0238">DNA-binding</keyword>
<feature type="DNA-binding region" description="H-T-H motif" evidence="4">
    <location>
        <begin position="32"/>
        <end position="51"/>
    </location>
</feature>
<dbReference type="EMBL" id="BOOC01000010">
    <property type="protein sequence ID" value="GIH39689.1"/>
    <property type="molecule type" value="Genomic_DNA"/>
</dbReference>
<evidence type="ECO:0000256" key="1">
    <source>
        <dbReference type="ARBA" id="ARBA00023015"/>
    </source>
</evidence>
<evidence type="ECO:0000259" key="6">
    <source>
        <dbReference type="PROSITE" id="PS50977"/>
    </source>
</evidence>
<evidence type="ECO:0000256" key="4">
    <source>
        <dbReference type="PROSITE-ProRule" id="PRU00335"/>
    </source>
</evidence>
<evidence type="ECO:0000313" key="7">
    <source>
        <dbReference type="EMBL" id="GIH39689.1"/>
    </source>
</evidence>
<dbReference type="InterPro" id="IPR041347">
    <property type="entry name" value="MftR_C"/>
</dbReference>
<dbReference type="SUPFAM" id="SSF46689">
    <property type="entry name" value="Homeodomain-like"/>
    <property type="match status" value="1"/>
</dbReference>
<organism evidence="7 8">
    <name type="scientific">Microbispora corallina</name>
    <dbReference type="NCBI Taxonomy" id="83302"/>
    <lineage>
        <taxon>Bacteria</taxon>
        <taxon>Bacillati</taxon>
        <taxon>Actinomycetota</taxon>
        <taxon>Actinomycetes</taxon>
        <taxon>Streptosporangiales</taxon>
        <taxon>Streptosporangiaceae</taxon>
        <taxon>Microbispora</taxon>
    </lineage>
</organism>
<dbReference type="Pfam" id="PF00440">
    <property type="entry name" value="TetR_N"/>
    <property type="match status" value="1"/>
</dbReference>
<evidence type="ECO:0000256" key="5">
    <source>
        <dbReference type="SAM" id="MobiDB-lite"/>
    </source>
</evidence>
<evidence type="ECO:0000313" key="8">
    <source>
        <dbReference type="Proteomes" id="UP000603904"/>
    </source>
</evidence>
<dbReference type="PANTHER" id="PTHR30055:SF238">
    <property type="entry name" value="MYCOFACTOCIN BIOSYNTHESIS TRANSCRIPTIONAL REGULATOR MFTR-RELATED"/>
    <property type="match status" value="1"/>
</dbReference>
<keyword evidence="3" id="KW-0804">Transcription</keyword>
<feature type="region of interest" description="Disordered" evidence="5">
    <location>
        <begin position="198"/>
        <end position="221"/>
    </location>
</feature>
<dbReference type="Proteomes" id="UP000603904">
    <property type="component" value="Unassembled WGS sequence"/>
</dbReference>
<protein>
    <recommendedName>
        <fullName evidence="6">HTH tetR-type domain-containing protein</fullName>
    </recommendedName>
</protein>
<evidence type="ECO:0000256" key="3">
    <source>
        <dbReference type="ARBA" id="ARBA00023163"/>
    </source>
</evidence>
<accession>A0ABQ4FXZ9</accession>
<feature type="compositionally biased region" description="Low complexity" evidence="5">
    <location>
        <begin position="201"/>
        <end position="213"/>
    </location>
</feature>
<dbReference type="InterPro" id="IPR050109">
    <property type="entry name" value="HTH-type_TetR-like_transc_reg"/>
</dbReference>
<sequence length="221" mass="24199">MGLRERKKHRTRTALIDAAVDLFLAQGYEATTVDRIAAEVDVSTRTFFRYFASKEEAALSLLADQHEVFIAELAARPADEPPFTALTEAMRAVLGILRGLEPAEATRFLRLQELIQATPALLAGQLRLMMDNERQMVAEVSRRMGAGPDDLRAQFVVSLFASMGIVCYGGCQDPRLIVQRFEDLLDLAAASLRPGWDRLEPAATGTPETAAATVPRPSPAT</sequence>
<dbReference type="InterPro" id="IPR009057">
    <property type="entry name" value="Homeodomain-like_sf"/>
</dbReference>
<comment type="caution">
    <text evidence="7">The sequence shown here is derived from an EMBL/GenBank/DDBJ whole genome shotgun (WGS) entry which is preliminary data.</text>
</comment>
<dbReference type="InterPro" id="IPR001647">
    <property type="entry name" value="HTH_TetR"/>
</dbReference>
<gene>
    <name evidence="7" type="ORF">Mco01_26890</name>
</gene>
<dbReference type="PANTHER" id="PTHR30055">
    <property type="entry name" value="HTH-TYPE TRANSCRIPTIONAL REGULATOR RUTR"/>
    <property type="match status" value="1"/>
</dbReference>
<dbReference type="Gene3D" id="1.10.357.10">
    <property type="entry name" value="Tetracycline Repressor, domain 2"/>
    <property type="match status" value="1"/>
</dbReference>
<dbReference type="PROSITE" id="PS50977">
    <property type="entry name" value="HTH_TETR_2"/>
    <property type="match status" value="1"/>
</dbReference>
<reference evidence="7 8" key="1">
    <citation type="submission" date="2021-01" db="EMBL/GenBank/DDBJ databases">
        <title>Whole genome shotgun sequence of Microbispora corallina NBRC 16416.</title>
        <authorList>
            <person name="Komaki H."/>
            <person name="Tamura T."/>
        </authorList>
    </citation>
    <scope>NUCLEOTIDE SEQUENCE [LARGE SCALE GENOMIC DNA]</scope>
    <source>
        <strain evidence="7 8">NBRC 16416</strain>
    </source>
</reference>
<keyword evidence="1" id="KW-0805">Transcription regulation</keyword>
<name>A0ABQ4FXZ9_9ACTN</name>
<dbReference type="PRINTS" id="PR00455">
    <property type="entry name" value="HTHTETR"/>
</dbReference>
<feature type="domain" description="HTH tetR-type" evidence="6">
    <location>
        <begin position="9"/>
        <end position="69"/>
    </location>
</feature>